<dbReference type="Proteomes" id="UP000623269">
    <property type="component" value="Unassembled WGS sequence"/>
</dbReference>
<keyword evidence="5" id="KW-1185">Reference proteome</keyword>
<proteinExistence type="predicted"/>
<dbReference type="Pfam" id="PF16116">
    <property type="entry name" value="DUF4832"/>
    <property type="match status" value="1"/>
</dbReference>
<dbReference type="InterPro" id="IPR032267">
    <property type="entry name" value="DUF4832"/>
</dbReference>
<keyword evidence="1" id="KW-0812">Transmembrane</keyword>
<evidence type="ECO:0000259" key="2">
    <source>
        <dbReference type="Pfam" id="PF16116"/>
    </source>
</evidence>
<dbReference type="InterPro" id="IPR032379">
    <property type="entry name" value="DUF4874"/>
</dbReference>
<dbReference type="EMBL" id="JAEAGR010000012">
    <property type="protein sequence ID" value="MBH1941522.1"/>
    <property type="molecule type" value="Genomic_DNA"/>
</dbReference>
<dbReference type="RefSeq" id="WP_197661742.1">
    <property type="nucleotide sequence ID" value="NZ_JAEAGR010000012.1"/>
</dbReference>
<dbReference type="AlphaFoldDB" id="A0A8J7H3C3"/>
<evidence type="ECO:0000313" key="4">
    <source>
        <dbReference type="EMBL" id="MBH1941522.1"/>
    </source>
</evidence>
<comment type="caution">
    <text evidence="4">The sequence shown here is derived from an EMBL/GenBank/DDBJ whole genome shotgun (WGS) entry which is preliminary data.</text>
</comment>
<name>A0A8J7H3C3_9FIRM</name>
<keyword evidence="1" id="KW-1133">Transmembrane helix</keyword>
<accession>A0A8J7H3C3</accession>
<evidence type="ECO:0000313" key="5">
    <source>
        <dbReference type="Proteomes" id="UP000623269"/>
    </source>
</evidence>
<evidence type="ECO:0000259" key="3">
    <source>
        <dbReference type="Pfam" id="PF16173"/>
    </source>
</evidence>
<feature type="domain" description="DUF4832" evidence="2">
    <location>
        <begin position="216"/>
        <end position="427"/>
    </location>
</feature>
<gene>
    <name evidence="4" type="ORF">I5677_11515</name>
</gene>
<organism evidence="4 5">
    <name type="scientific">Mobilitalea sibirica</name>
    <dbReference type="NCBI Taxonomy" id="1462919"/>
    <lineage>
        <taxon>Bacteria</taxon>
        <taxon>Bacillati</taxon>
        <taxon>Bacillota</taxon>
        <taxon>Clostridia</taxon>
        <taxon>Lachnospirales</taxon>
        <taxon>Lachnospiraceae</taxon>
        <taxon>Mobilitalea</taxon>
    </lineage>
</organism>
<feature type="transmembrane region" description="Helical" evidence="1">
    <location>
        <begin position="7"/>
        <end position="27"/>
    </location>
</feature>
<reference evidence="4" key="1">
    <citation type="submission" date="2020-12" db="EMBL/GenBank/DDBJ databases">
        <title>M. sibirica DSM 26468T genome.</title>
        <authorList>
            <person name="Thieme N."/>
            <person name="Rettenmaier R."/>
            <person name="Zverlov V."/>
            <person name="Liebl W."/>
        </authorList>
    </citation>
    <scope>NUCLEOTIDE SEQUENCE</scope>
    <source>
        <strain evidence="4">DSM 26468</strain>
    </source>
</reference>
<dbReference type="Pfam" id="PF16173">
    <property type="entry name" value="DUF4874"/>
    <property type="match status" value="1"/>
</dbReference>
<keyword evidence="1" id="KW-0472">Membrane</keyword>
<sequence length="455" mass="52387">MSTAKKIIIALVIVLFIFGLMYMILYAKKIKLLFTESQEALTNPARGFYIQFDSSRISKLETLRKEGITLALMGYDIKDYVREPISLEKLEELRQALETAKEYGIKVIFRAAYGFEAEYEYKDPKDIEITLGHIRQIAPIVNEYRSNILCVQAGFLGPWGEWHHSNLLPEEEQQSKKNRNTILGELIKNLDNNIVINVRRPRFIRDALEAGLDTQRLGFHNDALLSTDSDMGTYDDPKYSRTQELEWVSKNMSHHMNGGEMPKVSVFSSATNATAEFEKLNLTYLNSRYNKEVLESWKKETLNGRNAFDDINNRLGYRYSLKSVTLPKDLKIKKQFDVKITVKNTGFSAIKEEYVTWLIIENNGIVAKFQCDKEQIHLIKGMSEDTLKITANVPQIFEGKNLNIGIKISGPADADTKNYYDSVHLANEDIEYKNGVNYIATYIHEDNRYVLKKLR</sequence>
<feature type="domain" description="DUF4874" evidence="3">
    <location>
        <begin position="43"/>
        <end position="202"/>
    </location>
</feature>
<evidence type="ECO:0000256" key="1">
    <source>
        <dbReference type="SAM" id="Phobius"/>
    </source>
</evidence>
<protein>
    <submittedName>
        <fullName evidence="4">DUF4832 domain-containing protein</fullName>
    </submittedName>
</protein>